<comment type="similarity">
    <text evidence="2">Belongs to the RRP4 family.</text>
</comment>
<evidence type="ECO:0000313" key="8">
    <source>
        <dbReference type="EMBL" id="ABO96419.1"/>
    </source>
</evidence>
<evidence type="ECO:0000259" key="7">
    <source>
        <dbReference type="Pfam" id="PF21266"/>
    </source>
</evidence>
<reference evidence="8 9" key="1">
    <citation type="journal article" date="2007" name="Proc. Natl. Acad. Sci. U.S.A.">
        <title>The tiny eukaryote Ostreococcus provides genomic insights into the paradox of plankton speciation.</title>
        <authorList>
            <person name="Palenik B."/>
            <person name="Grimwood J."/>
            <person name="Aerts A."/>
            <person name="Rouze P."/>
            <person name="Salamov A."/>
            <person name="Putnam N."/>
            <person name="Dupont C."/>
            <person name="Jorgensen R."/>
            <person name="Derelle E."/>
            <person name="Rombauts S."/>
            <person name="Zhou K."/>
            <person name="Otillar R."/>
            <person name="Merchant S.S."/>
            <person name="Podell S."/>
            <person name="Gaasterland T."/>
            <person name="Napoli C."/>
            <person name="Gendler K."/>
            <person name="Manuell A."/>
            <person name="Tai V."/>
            <person name="Vallon O."/>
            <person name="Piganeau G."/>
            <person name="Jancek S."/>
            <person name="Heijde M."/>
            <person name="Jabbari K."/>
            <person name="Bowler C."/>
            <person name="Lohr M."/>
            <person name="Robbens S."/>
            <person name="Werner G."/>
            <person name="Dubchak I."/>
            <person name="Pazour G.J."/>
            <person name="Ren Q."/>
            <person name="Paulsen I."/>
            <person name="Delwiche C."/>
            <person name="Schmutz J."/>
            <person name="Rokhsar D."/>
            <person name="Van de Peer Y."/>
            <person name="Moreau H."/>
            <person name="Grigoriev I.V."/>
        </authorList>
    </citation>
    <scope>NUCLEOTIDE SEQUENCE [LARGE SCALE GENOMIC DNA]</scope>
    <source>
        <strain evidence="8 9">CCE9901</strain>
    </source>
</reference>
<dbReference type="Gene3D" id="2.40.50.140">
    <property type="entry name" value="Nucleic acid-binding proteins"/>
    <property type="match status" value="1"/>
</dbReference>
<sequence>MVVSFRDADASTTRAFKRAKRALEQCATASSSARAFVSPGERIPGIDSSEGFLRGHGTRPIAEDNGTDGDGDDDRGLVATTAGVVERVNKLVSVRALKARYAPETGDVVLGRVKEISGKRWILDVNARQNGVLQLSAVHLPGNVQRRRNDVDELNMRMLYAEDDVVSAEVQSVYADGAAALHTRSLKYGCLKNGQLVRVTANLVRRLPQHFHRLKMDEFHDGVAAEANDVEILLGCNGFIWVGAPSGATAPRESEIRREPSDVVDELRELHGDEVSPVQRENISRVANSVRALAELFLPISPPAVMDVFKASSECGVAVRDMLSQGFLTRILEREFEKRVAD</sequence>
<dbReference type="PANTHER" id="PTHR21321:SF4">
    <property type="entry name" value="EXOSOME COMPLEX COMPONENT RRP4"/>
    <property type="match status" value="1"/>
</dbReference>
<dbReference type="Pfam" id="PF15985">
    <property type="entry name" value="KH_6"/>
    <property type="match status" value="1"/>
</dbReference>
<evidence type="ECO:0000313" key="9">
    <source>
        <dbReference type="Proteomes" id="UP000001568"/>
    </source>
</evidence>
<evidence type="ECO:0000256" key="5">
    <source>
        <dbReference type="SAM" id="MobiDB-lite"/>
    </source>
</evidence>
<evidence type="ECO:0000256" key="2">
    <source>
        <dbReference type="ARBA" id="ARBA00009155"/>
    </source>
</evidence>
<evidence type="ECO:0000259" key="6">
    <source>
        <dbReference type="Pfam" id="PF15985"/>
    </source>
</evidence>
<dbReference type="GO" id="GO:0071035">
    <property type="term" value="P:nuclear polyadenylation-dependent rRNA catabolic process"/>
    <property type="evidence" value="ECO:0007669"/>
    <property type="project" value="TreeGrafter"/>
</dbReference>
<dbReference type="GO" id="GO:0005730">
    <property type="term" value="C:nucleolus"/>
    <property type="evidence" value="ECO:0007669"/>
    <property type="project" value="EnsemblPlants"/>
</dbReference>
<name>A4RY84_OSTLU</name>
<dbReference type="OMA" id="MENIDIH"/>
<keyword evidence="9" id="KW-1185">Reference proteome</keyword>
<dbReference type="GO" id="GO:0071034">
    <property type="term" value="P:CUT catabolic process"/>
    <property type="evidence" value="ECO:0007669"/>
    <property type="project" value="TreeGrafter"/>
</dbReference>
<dbReference type="HOGENOM" id="CLU_034114_3_0_1"/>
<dbReference type="GeneID" id="5002148"/>
<gene>
    <name evidence="8" type="ORF">OSTLU_38656</name>
</gene>
<evidence type="ECO:0000256" key="3">
    <source>
        <dbReference type="ARBA" id="ARBA00022835"/>
    </source>
</evidence>
<dbReference type="InterPro" id="IPR012340">
    <property type="entry name" value="NA-bd_OB-fold"/>
</dbReference>
<dbReference type="KEGG" id="olu:OSTLU_38656"/>
<dbReference type="Gene3D" id="2.40.50.100">
    <property type="match status" value="1"/>
</dbReference>
<dbReference type="OrthoDB" id="1650at2759"/>
<dbReference type="CDD" id="cd22525">
    <property type="entry name" value="KH-I_Rrp4_eukar"/>
    <property type="match status" value="1"/>
</dbReference>
<dbReference type="GO" id="GO:0000467">
    <property type="term" value="P:exonucleolytic trimming to generate mature 3'-end of 5.8S rRNA from tricistronic rRNA transcript (SSU-rRNA, 5.8S rRNA, LSU-rRNA)"/>
    <property type="evidence" value="ECO:0007669"/>
    <property type="project" value="TreeGrafter"/>
</dbReference>
<feature type="domain" description="RRP4 S1" evidence="7">
    <location>
        <begin position="100"/>
        <end position="172"/>
    </location>
</feature>
<organism evidence="8 9">
    <name type="scientific">Ostreococcus lucimarinus (strain CCE9901)</name>
    <dbReference type="NCBI Taxonomy" id="436017"/>
    <lineage>
        <taxon>Eukaryota</taxon>
        <taxon>Viridiplantae</taxon>
        <taxon>Chlorophyta</taxon>
        <taxon>Mamiellophyceae</taxon>
        <taxon>Mamiellales</taxon>
        <taxon>Bathycoccaceae</taxon>
        <taxon>Ostreococcus</taxon>
    </lineage>
</organism>
<dbReference type="GO" id="GO:0005654">
    <property type="term" value="C:nucleoplasm"/>
    <property type="evidence" value="ECO:0007669"/>
    <property type="project" value="EnsemblPlants"/>
</dbReference>
<proteinExistence type="inferred from homology"/>
<dbReference type="EMBL" id="CP000585">
    <property type="protein sequence ID" value="ABO96419.1"/>
    <property type="molecule type" value="Genomic_DNA"/>
</dbReference>
<dbReference type="GO" id="GO:0000177">
    <property type="term" value="C:cytoplasmic exosome (RNase complex)"/>
    <property type="evidence" value="ECO:0007669"/>
    <property type="project" value="TreeGrafter"/>
</dbReference>
<dbReference type="Pfam" id="PF21266">
    <property type="entry name" value="S1_RRP4"/>
    <property type="match status" value="1"/>
</dbReference>
<dbReference type="GO" id="GO:0034475">
    <property type="term" value="P:U4 snRNA 3'-end processing"/>
    <property type="evidence" value="ECO:0007669"/>
    <property type="project" value="TreeGrafter"/>
</dbReference>
<feature type="region of interest" description="Disordered" evidence="5">
    <location>
        <begin position="39"/>
        <end position="74"/>
    </location>
</feature>
<accession>A4RY84</accession>
<dbReference type="eggNOG" id="KOG3013">
    <property type="taxonomic scope" value="Eukaryota"/>
</dbReference>
<dbReference type="AlphaFoldDB" id="A4RY84"/>
<dbReference type="RefSeq" id="XP_001418126.1">
    <property type="nucleotide sequence ID" value="XM_001418089.1"/>
</dbReference>
<dbReference type="GO" id="GO:0060149">
    <property type="term" value="P:negative regulation of post-transcriptional gene silencing"/>
    <property type="evidence" value="ECO:0007669"/>
    <property type="project" value="EnsemblPlants"/>
</dbReference>
<dbReference type="PANTHER" id="PTHR21321">
    <property type="entry name" value="PNAS-3 RELATED"/>
    <property type="match status" value="1"/>
</dbReference>
<dbReference type="STRING" id="436017.A4RY84"/>
<dbReference type="InterPro" id="IPR004088">
    <property type="entry name" value="KH_dom_type_1"/>
</dbReference>
<dbReference type="SUPFAM" id="SSF54791">
    <property type="entry name" value="Eukaryotic type KH-domain (KH-domain type I)"/>
    <property type="match status" value="1"/>
</dbReference>
<dbReference type="CDD" id="cd05789">
    <property type="entry name" value="S1_Rrp4"/>
    <property type="match status" value="1"/>
</dbReference>
<dbReference type="Gramene" id="ABO96419">
    <property type="protein sequence ID" value="ABO96419"/>
    <property type="gene ID" value="OSTLU_38656"/>
</dbReference>
<dbReference type="SUPFAM" id="SSF50249">
    <property type="entry name" value="Nucleic acid-binding proteins"/>
    <property type="match status" value="1"/>
</dbReference>
<protein>
    <submittedName>
        <fullName evidence="8">Uncharacterized protein</fullName>
    </submittedName>
</protein>
<dbReference type="GO" id="GO:0071051">
    <property type="term" value="P:poly(A)-dependent snoRNA 3'-end processing"/>
    <property type="evidence" value="ECO:0007669"/>
    <property type="project" value="TreeGrafter"/>
</dbReference>
<dbReference type="Proteomes" id="UP000001568">
    <property type="component" value="Chromosome 5"/>
</dbReference>
<dbReference type="GO" id="GO:0071038">
    <property type="term" value="P:TRAMP-dependent tRNA surveillance pathway"/>
    <property type="evidence" value="ECO:0007669"/>
    <property type="project" value="TreeGrafter"/>
</dbReference>
<dbReference type="InterPro" id="IPR026699">
    <property type="entry name" value="Exosome_RNA_bind1/RRP40/RRP4"/>
</dbReference>
<dbReference type="GO" id="GO:0000176">
    <property type="term" value="C:nuclear exosome (RNase complex)"/>
    <property type="evidence" value="ECO:0007669"/>
    <property type="project" value="TreeGrafter"/>
</dbReference>
<dbReference type="InterPro" id="IPR036612">
    <property type="entry name" value="KH_dom_type_1_sf"/>
</dbReference>
<dbReference type="InterPro" id="IPR048565">
    <property type="entry name" value="S1_RRP4"/>
</dbReference>
<evidence type="ECO:0000256" key="4">
    <source>
        <dbReference type="ARBA" id="ARBA00022884"/>
    </source>
</evidence>
<keyword evidence="3" id="KW-0271">Exosome</keyword>
<evidence type="ECO:0000256" key="1">
    <source>
        <dbReference type="ARBA" id="ARBA00004123"/>
    </source>
</evidence>
<keyword evidence="4" id="KW-0694">RNA-binding</keyword>
<comment type="subcellular location">
    <subcellularLocation>
        <location evidence="1">Nucleus</location>
    </subcellularLocation>
</comment>
<feature type="domain" description="K Homology" evidence="6">
    <location>
        <begin position="194"/>
        <end position="246"/>
    </location>
</feature>
<dbReference type="GO" id="GO:0003723">
    <property type="term" value="F:RNA binding"/>
    <property type="evidence" value="ECO:0007669"/>
    <property type="project" value="UniProtKB-KW"/>
</dbReference>